<dbReference type="SUPFAM" id="SSF88713">
    <property type="entry name" value="Glycoside hydrolase/deacetylase"/>
    <property type="match status" value="1"/>
</dbReference>
<dbReference type="FunFam" id="1.20.1270.50:FF:000001">
    <property type="entry name" value="Alpha-mannosidase"/>
    <property type="match status" value="1"/>
</dbReference>
<dbReference type="RefSeq" id="XP_004995735.1">
    <property type="nucleotide sequence ID" value="XM_004995678.1"/>
</dbReference>
<dbReference type="InterPro" id="IPR028995">
    <property type="entry name" value="Glyco_hydro_57/38_cen_sf"/>
</dbReference>
<dbReference type="STRING" id="946362.F2U4D3"/>
<sequence length="1447" mass="160512">MRWMSQRWAPLVLGWLIAVTSLMLLAQVFTTSDLSSVERQRLRTPRQVPSDANHAHAHENRHGQAGLSQRQGSRGNVDGLQHRAQLLGEEDDDDDIDDFKPQQQAWKKQAPRTDPGAANPDDDAVSSTSTTAGTSSVAQPVLRHQRPPPDTDDDDDAAGNTKAQDSAGDGDGGGGGKPDGLDRPGVRAAGHNTDIDDDAVGDDATKVSERMRRHRQQRHGRLIDDDDDLVEKQPVKKAAGPNGPGERRKDAQFAQHPEAPVDKPHRQQEQQLKQQEQQEQEQEQVTPWSQREEFQRLARARQIAGQEGAAQGGGGGGGGGGDGGGKRKAAAPKKTPPPLPKVRPLDISRGDEAGLTWSLQWQQEVRPLQSSAALLTNASSNSMATTDTTVEKMQARVDFSDMTRGWHPKNLNPDTAPVSRAKPLEVILMPHTHVDPGWIRTFDDYYQKQTKAILDTVTDFLAARPFRKFIWAEISFLQAWWHDATPDRRRTFRNLVRRGQMEIVTGGWVMTEEACSHYFSMVDQLIEGQIWVNETFGVVPATGWSVDPFGHTPTMAFINSKAGLKGMVIDRIHWRLKQQMQQRNELVFRWQQDWDTTANTAVLTHTLPFYLYDVHYTCGPDYAVCCQLDFGLAYFKKKLTPQCAEFGAKTTVRPIIPGYEQNAALQLIEQYRKQALLFKNNVVLHPIGGDFRYTSHQEIAAQLDSYTRIMKYINSQPELNVNVRFGTLRDYFNAIEDKATPTTYPTLTGHFMPYSDRRDHYWTGFYTTRTYLKRLSRELERILKSTEVLHALALAKLHYPPHACDDCGQFLTRARRELGILQHHDAITGTAKIKVVNDYVRRLKIAVNGLLDVASSSLASLVGLAAVDVTSVQRMLDLAYAITDDVLAPDASSVLSIPNTSLQPFSGPLRIFVSSPHVQLKSQDDIPVPQQLMPVFDSDGLPVKDIFALWFTVTVAPLSVVSLQLHATPTAQQPPVPTIQIAHRDGAKPSARLAEEQGLGTFSVEAFDPQDDVVVRSGDVEVSCDAQTGYLKSITAGGNTVHAGISFDIYTSRTGKDDHSGAYLFMPDGPAKPYQTFNGTVIHVIKGPFVSEVQVQTTHFRHTLRLFNQDVGFGPAVEIENTIDMSVKHETTVRRRVKRAVKAEEGKAPPKKKFEFVEKTSTVMKAYLQEADLVMRVKTDIAAGTDAFFDLNGFQVTRKVRREDVGINGQYMPATLLAFVQDSTRRLTLHTNTALGMASLAEGQLEAMVGRTHSRDDNLGLGEGIAADHITTSKFVLHLEAIRPSSSAVQRDHVPSPSLQAHTISDRLNFAPMLCVLKQQHEEQQHQAQLSPVALPAMSPDMHLVQLRSIVGAHPPHASRSRTLLVLHRRRIACLQARSCLGNTDAGTPADLEVDLSPFLGMFSASSFEETSLTGVMPRERSSDSANRIQLPQMDMASIVVHSHDQR</sequence>
<feature type="region of interest" description="Disordered" evidence="8">
    <location>
        <begin position="35"/>
        <end position="76"/>
    </location>
</feature>
<dbReference type="InterPro" id="IPR011013">
    <property type="entry name" value="Gal_mutarotase_sf_dom"/>
</dbReference>
<dbReference type="Pfam" id="PF07748">
    <property type="entry name" value="Glyco_hydro_38C"/>
    <property type="match status" value="1"/>
</dbReference>
<keyword evidence="5" id="KW-0862">Zinc</keyword>
<dbReference type="InterPro" id="IPR050843">
    <property type="entry name" value="Glycosyl_Hydrlase_38"/>
</dbReference>
<dbReference type="InterPro" id="IPR015341">
    <property type="entry name" value="Glyco_hydro_38_cen"/>
</dbReference>
<dbReference type="SMART" id="SM00872">
    <property type="entry name" value="Alpha-mann_mid"/>
    <property type="match status" value="1"/>
</dbReference>
<evidence type="ECO:0000256" key="4">
    <source>
        <dbReference type="ARBA" id="ARBA00022801"/>
    </source>
</evidence>
<feature type="compositionally biased region" description="Gly residues" evidence="8">
    <location>
        <begin position="169"/>
        <end position="178"/>
    </location>
</feature>
<evidence type="ECO:0000256" key="2">
    <source>
        <dbReference type="ARBA" id="ARBA00009792"/>
    </source>
</evidence>
<feature type="region of interest" description="Disordered" evidence="8">
    <location>
        <begin position="89"/>
        <end position="347"/>
    </location>
</feature>
<dbReference type="Pfam" id="PF01074">
    <property type="entry name" value="Glyco_hydro_38N"/>
    <property type="match status" value="1"/>
</dbReference>
<dbReference type="InterPro" id="IPR011330">
    <property type="entry name" value="Glyco_hydro/deAcase_b/a-brl"/>
</dbReference>
<dbReference type="PANTHER" id="PTHR11607:SF3">
    <property type="entry name" value="LYSOSOMAL ALPHA-MANNOSIDASE"/>
    <property type="match status" value="1"/>
</dbReference>
<dbReference type="Gene3D" id="3.20.110.10">
    <property type="entry name" value="Glycoside hydrolase 38, N terminal domain"/>
    <property type="match status" value="1"/>
</dbReference>
<keyword evidence="11" id="KW-1185">Reference proteome</keyword>
<evidence type="ECO:0000256" key="8">
    <source>
        <dbReference type="SAM" id="MobiDB-lite"/>
    </source>
</evidence>
<evidence type="ECO:0000256" key="3">
    <source>
        <dbReference type="ARBA" id="ARBA00022723"/>
    </source>
</evidence>
<dbReference type="InterPro" id="IPR000602">
    <property type="entry name" value="Glyco_hydro_38_N"/>
</dbReference>
<dbReference type="KEGG" id="sre:PTSG_03147"/>
<dbReference type="GO" id="GO:0006491">
    <property type="term" value="P:N-glycan processing"/>
    <property type="evidence" value="ECO:0007669"/>
    <property type="project" value="TreeGrafter"/>
</dbReference>
<reference evidence="10" key="1">
    <citation type="submission" date="2009-08" db="EMBL/GenBank/DDBJ databases">
        <title>Annotation of Salpingoeca rosetta.</title>
        <authorList>
            <consortium name="The Broad Institute Genome Sequencing Platform"/>
            <person name="Russ C."/>
            <person name="Cuomo C."/>
            <person name="Burger G."/>
            <person name="Gray M.W."/>
            <person name="Holland P.W.H."/>
            <person name="King N."/>
            <person name="Lang F.B.F."/>
            <person name="Roger A.J."/>
            <person name="Ruiz-Trillo I."/>
            <person name="Young S.K."/>
            <person name="Zeng Q."/>
            <person name="Gargeya S."/>
            <person name="Alvarado L."/>
            <person name="Berlin A."/>
            <person name="Chapman S.B."/>
            <person name="Chen Z."/>
            <person name="Freedman E."/>
            <person name="Gellesch M."/>
            <person name="Goldberg J."/>
            <person name="Griggs A."/>
            <person name="Gujja S."/>
            <person name="Heilman E."/>
            <person name="Heiman D."/>
            <person name="Howarth C."/>
            <person name="Mehta T."/>
            <person name="Neiman D."/>
            <person name="Pearson M."/>
            <person name="Roberts A."/>
            <person name="Saif S."/>
            <person name="Shea T."/>
            <person name="Shenoy N."/>
            <person name="Sisk P."/>
            <person name="Stolte C."/>
            <person name="Sykes S."/>
            <person name="White J."/>
            <person name="Yandava C."/>
            <person name="Haas B."/>
            <person name="Nusbaum C."/>
            <person name="Birren B."/>
        </authorList>
    </citation>
    <scope>NUCLEOTIDE SEQUENCE [LARGE SCALE GENOMIC DNA]</scope>
    <source>
        <strain evidence="10">ATCC 50818</strain>
    </source>
</reference>
<dbReference type="eggNOG" id="KOG1958">
    <property type="taxonomic scope" value="Eukaryota"/>
</dbReference>
<name>F2U4D3_SALR5</name>
<dbReference type="Gene3D" id="2.70.98.30">
    <property type="entry name" value="Golgi alpha-mannosidase II, domain 4"/>
    <property type="match status" value="1"/>
</dbReference>
<evidence type="ECO:0000256" key="6">
    <source>
        <dbReference type="ARBA" id="ARBA00023157"/>
    </source>
</evidence>
<dbReference type="Pfam" id="PF09261">
    <property type="entry name" value="Alpha-mann_mid"/>
    <property type="match status" value="1"/>
</dbReference>
<evidence type="ECO:0000313" key="11">
    <source>
        <dbReference type="Proteomes" id="UP000007799"/>
    </source>
</evidence>
<evidence type="ECO:0000256" key="1">
    <source>
        <dbReference type="ARBA" id="ARBA00001947"/>
    </source>
</evidence>
<feature type="compositionally biased region" description="Low complexity" evidence="8">
    <location>
        <begin position="125"/>
        <end position="138"/>
    </location>
</feature>
<dbReference type="GO" id="GO:0030246">
    <property type="term" value="F:carbohydrate binding"/>
    <property type="evidence" value="ECO:0007669"/>
    <property type="project" value="InterPro"/>
</dbReference>
<dbReference type="GO" id="GO:0006013">
    <property type="term" value="P:mannose metabolic process"/>
    <property type="evidence" value="ECO:0007669"/>
    <property type="project" value="InterPro"/>
</dbReference>
<dbReference type="Gene3D" id="1.20.1270.50">
    <property type="entry name" value="Glycoside hydrolase family 38, central domain"/>
    <property type="match status" value="1"/>
</dbReference>
<keyword evidence="3" id="KW-0479">Metal-binding</keyword>
<feature type="compositionally biased region" description="Low complexity" evidence="8">
    <location>
        <begin position="300"/>
        <end position="309"/>
    </location>
</feature>
<proteinExistence type="inferred from homology"/>
<dbReference type="CDD" id="cd10809">
    <property type="entry name" value="GH38N_AMII_GMII_SfManIII_like"/>
    <property type="match status" value="1"/>
</dbReference>
<dbReference type="GO" id="GO:0046872">
    <property type="term" value="F:metal ion binding"/>
    <property type="evidence" value="ECO:0007669"/>
    <property type="project" value="UniProtKB-KW"/>
</dbReference>
<gene>
    <name evidence="10" type="ORF">PTSG_03147</name>
</gene>
<dbReference type="GeneID" id="16076322"/>
<dbReference type="SUPFAM" id="SSF74650">
    <property type="entry name" value="Galactose mutarotase-like"/>
    <property type="match status" value="1"/>
</dbReference>
<dbReference type="InParanoid" id="F2U4D3"/>
<protein>
    <recommendedName>
        <fullName evidence="9">Glycoside hydrolase family 38 central domain-containing protein</fullName>
    </recommendedName>
</protein>
<evidence type="ECO:0000259" key="9">
    <source>
        <dbReference type="SMART" id="SM00872"/>
    </source>
</evidence>
<accession>F2U4D3</accession>
<dbReference type="InterPro" id="IPR037094">
    <property type="entry name" value="Glyco_hydro_38_cen_sf"/>
</dbReference>
<keyword evidence="7" id="KW-0326">Glycosidase</keyword>
<comment type="similarity">
    <text evidence="2">Belongs to the glycosyl hydrolase 38 family.</text>
</comment>
<dbReference type="GO" id="GO:0000139">
    <property type="term" value="C:Golgi membrane"/>
    <property type="evidence" value="ECO:0007669"/>
    <property type="project" value="TreeGrafter"/>
</dbReference>
<dbReference type="InterPro" id="IPR027291">
    <property type="entry name" value="Glyco_hydro_38_N_sf"/>
</dbReference>
<dbReference type="Gene3D" id="2.60.40.1180">
    <property type="entry name" value="Golgi alpha-mannosidase II"/>
    <property type="match status" value="1"/>
</dbReference>
<dbReference type="GO" id="GO:0004559">
    <property type="term" value="F:alpha-mannosidase activity"/>
    <property type="evidence" value="ECO:0007669"/>
    <property type="project" value="InterPro"/>
</dbReference>
<feature type="domain" description="Glycoside hydrolase family 38 central" evidence="9">
    <location>
        <begin position="760"/>
        <end position="843"/>
    </location>
</feature>
<comment type="cofactor">
    <cofactor evidence="1">
        <name>Zn(2+)</name>
        <dbReference type="ChEBI" id="CHEBI:29105"/>
    </cofactor>
</comment>
<feature type="compositionally biased region" description="Basic residues" evidence="8">
    <location>
        <begin position="211"/>
        <end position="220"/>
    </location>
</feature>
<feature type="compositionally biased region" description="Gly residues" evidence="8">
    <location>
        <begin position="310"/>
        <end position="323"/>
    </location>
</feature>
<dbReference type="OrthoDB" id="10261055at2759"/>
<dbReference type="PANTHER" id="PTHR11607">
    <property type="entry name" value="ALPHA-MANNOSIDASE"/>
    <property type="match status" value="1"/>
</dbReference>
<evidence type="ECO:0000256" key="7">
    <source>
        <dbReference type="ARBA" id="ARBA00023295"/>
    </source>
</evidence>
<organism evidence="11">
    <name type="scientific">Salpingoeca rosetta (strain ATCC 50818 / BSB-021)</name>
    <dbReference type="NCBI Taxonomy" id="946362"/>
    <lineage>
        <taxon>Eukaryota</taxon>
        <taxon>Choanoflagellata</taxon>
        <taxon>Craspedida</taxon>
        <taxon>Salpingoecidae</taxon>
        <taxon>Salpingoeca</taxon>
    </lineage>
</organism>
<dbReference type="EMBL" id="GL832961">
    <property type="protein sequence ID" value="EGD82499.1"/>
    <property type="molecule type" value="Genomic_DNA"/>
</dbReference>
<evidence type="ECO:0000313" key="10">
    <source>
        <dbReference type="EMBL" id="EGD82499.1"/>
    </source>
</evidence>
<dbReference type="SUPFAM" id="SSF88688">
    <property type="entry name" value="Families 57/38 glycoside transferase middle domain"/>
    <property type="match status" value="1"/>
</dbReference>
<feature type="compositionally biased region" description="Basic and acidic residues" evidence="8">
    <location>
        <begin position="53"/>
        <end position="62"/>
    </location>
</feature>
<feature type="compositionally biased region" description="Basic and acidic residues" evidence="8">
    <location>
        <begin position="259"/>
        <end position="268"/>
    </location>
</feature>
<dbReference type="Proteomes" id="UP000007799">
    <property type="component" value="Unassembled WGS sequence"/>
</dbReference>
<dbReference type="InterPro" id="IPR011682">
    <property type="entry name" value="Glyco_hydro_38_C"/>
</dbReference>
<keyword evidence="6" id="KW-1015">Disulfide bond</keyword>
<dbReference type="InterPro" id="IPR013780">
    <property type="entry name" value="Glyco_hydro_b"/>
</dbReference>
<evidence type="ECO:0000256" key="5">
    <source>
        <dbReference type="ARBA" id="ARBA00022833"/>
    </source>
</evidence>
<keyword evidence="4" id="KW-0378">Hydrolase</keyword>